<dbReference type="Gene3D" id="2.40.160.10">
    <property type="entry name" value="Porin"/>
    <property type="match status" value="1"/>
</dbReference>
<name>R9H4G7_9SPHI</name>
<feature type="signal peptide" evidence="1">
    <location>
        <begin position="1"/>
        <end position="20"/>
    </location>
</feature>
<evidence type="ECO:0000313" key="2">
    <source>
        <dbReference type="EMBL" id="EOR96069.1"/>
    </source>
</evidence>
<dbReference type="SUPFAM" id="SSF56935">
    <property type="entry name" value="Porins"/>
    <property type="match status" value="1"/>
</dbReference>
<accession>R9H4G7</accession>
<dbReference type="OrthoDB" id="1412624at2"/>
<keyword evidence="1" id="KW-0732">Signal</keyword>
<dbReference type="Proteomes" id="UP000014174">
    <property type="component" value="Unassembled WGS sequence"/>
</dbReference>
<dbReference type="eggNOG" id="COG3746">
    <property type="taxonomic scope" value="Bacteria"/>
</dbReference>
<organism evidence="2 3">
    <name type="scientific">Arcticibacter svalbardensis MN12-7</name>
    <dbReference type="NCBI Taxonomy" id="1150600"/>
    <lineage>
        <taxon>Bacteria</taxon>
        <taxon>Pseudomonadati</taxon>
        <taxon>Bacteroidota</taxon>
        <taxon>Sphingobacteriia</taxon>
        <taxon>Sphingobacteriales</taxon>
        <taxon>Sphingobacteriaceae</taxon>
        <taxon>Arcticibacter</taxon>
    </lineage>
</organism>
<dbReference type="PATRIC" id="fig|1150600.3.peg.700"/>
<keyword evidence="3" id="KW-1185">Reference proteome</keyword>
<comment type="caution">
    <text evidence="2">The sequence shown here is derived from an EMBL/GenBank/DDBJ whole genome shotgun (WGS) entry which is preliminary data.</text>
</comment>
<dbReference type="RefSeq" id="WP_016193959.1">
    <property type="nucleotide sequence ID" value="NZ_AQPN01000024.1"/>
</dbReference>
<protein>
    <recommendedName>
        <fullName evidence="4">Phosphate-selective porin O and P</fullName>
    </recommendedName>
</protein>
<evidence type="ECO:0000256" key="1">
    <source>
        <dbReference type="SAM" id="SignalP"/>
    </source>
</evidence>
<dbReference type="EMBL" id="AQPN01000024">
    <property type="protein sequence ID" value="EOR96069.1"/>
    <property type="molecule type" value="Genomic_DNA"/>
</dbReference>
<evidence type="ECO:0008006" key="4">
    <source>
        <dbReference type="Google" id="ProtNLM"/>
    </source>
</evidence>
<dbReference type="Pfam" id="PF07396">
    <property type="entry name" value="Porin_O_P"/>
    <property type="match status" value="1"/>
</dbReference>
<sequence length="379" mass="43051">MRYILLVFILLFAAVENSKADSSLDPGDSTVQNYSTFKRSFQLTGLLQLRYTASLTDSVNVNNANYSGDGVTNSFALKRVRLMARANINDHFDANILLNLADFSGNPQNKVLENAFIRYHFNKHLNLQMGQFRPFFGPEDLFSADIIKSLDYSNQYYLFGNSGWQSFQTGLAAYGDILSKGAMPLRYYAGIYNGNGRNKAVDSDNGKDMYGRLETDLSKNIRLGVNAAYGTSGKAEGSALGADFNMMVPLCSKLQLELLTEYKQGANFAEYEINGLSTGTSLSQYQNRGFYVFPNIRYDYKHPRLRSIEFSCRYEYLDENYKLEKNLRRTLTPMVSLEFTDDYFARFQLGCTIDMYDHDVPLSTQYSHTMAVAQLQVRF</sequence>
<proteinExistence type="predicted"/>
<reference evidence="2 3" key="1">
    <citation type="journal article" date="2013" name="Genome Announc.">
        <title>Draft Genome Sequence of Arcticibacter svalbardensis Strain MN12-7T, a Member of the Family Sphingobacteriaceae Isolated from an Arctic Soil Sample.</title>
        <authorList>
            <person name="Shivaji S."/>
            <person name="Ara S."/>
            <person name="Prasad S."/>
            <person name="Manasa B.P."/>
            <person name="Begum Z."/>
            <person name="Singh A."/>
            <person name="Kumar Pinnaka A."/>
        </authorList>
    </citation>
    <scope>NUCLEOTIDE SEQUENCE [LARGE SCALE GENOMIC DNA]</scope>
    <source>
        <strain evidence="2 3">MN12-7</strain>
    </source>
</reference>
<dbReference type="AlphaFoldDB" id="R9H4G7"/>
<gene>
    <name evidence="2" type="ORF">ADIARSV_0713</name>
</gene>
<dbReference type="InterPro" id="IPR010870">
    <property type="entry name" value="Porin_O/P"/>
</dbReference>
<dbReference type="InterPro" id="IPR023614">
    <property type="entry name" value="Porin_dom_sf"/>
</dbReference>
<feature type="chain" id="PRO_5004472627" description="Phosphate-selective porin O and P" evidence="1">
    <location>
        <begin position="21"/>
        <end position="379"/>
    </location>
</feature>
<evidence type="ECO:0000313" key="3">
    <source>
        <dbReference type="Proteomes" id="UP000014174"/>
    </source>
</evidence>